<evidence type="ECO:0000256" key="2">
    <source>
        <dbReference type="ARBA" id="ARBA00022741"/>
    </source>
</evidence>
<sequence length="829" mass="91411">MSQDIIEKFSAHLKNVLTRALVFVVENGRELVEPEHLLWALGTEKGSVGAEIIQKADLKTERLRTLVTNARGRGKSAKMSGSPFLSEEAKRAVEKAVLTANVHEHRYVGTEHLLSGLLQISDPKIESFFMREQVDLARMRNEITMVLKSAAKFPELAESIPASSTEAVTKEPAAKEPEDDEVKTPALDYFGRDLTSKAVQANVDPVIGREEEIDRVMQILARRTKNNPLLLGEPGVGKTAIVEGLAKHMLEGRVPAALADKRVIAIDLGLVVAGTMYRGEFEARLKQIVEEVKKCGNIVLFIDEVHQIVGAGSAGGSMDAANMLKPALARGDIRCIGATTPTEYKKHIETDSALERRFQTVTVEEPTPERAMEILRGVASQYEAFHNVRFSPAAMDAAVKLSVRYLTDKRLPDKALDLVDEAAAAARVHRRESEPAEQRRLLARRLAEVQTEKRLAVAEEQFQRAVELKKEEAKLREALQGLAETEPVVAPTIISDRDVARVVSRTMRIPLEDLLAEGQRDLATIHERLSSRVIGQHEAVTSVAAALRRAKTGLSLPHRPLASMLFLGPSGVGKTELARGIAETFFHDANALIRLDMSEYAEGFTSSKLIGAPAGYVGYREGSTLSDRVKARPYSVVLFDELEKAHKDVQNLLLQIMEEGELTDATGRKVSFRNTIVVLTSNVGLERFESGGIGFMSGDEERAGALSADVRKELEARFRPELLNRVDLTSLFRPLDRASLAAIAEKQLTELIERLRERGIRLSAHAATAKAIADAVETKLGARDIRRHIQTRVEDKIADLIAEDPSLALQICVTKDGLDVKYARRRNTK</sequence>
<dbReference type="Pfam" id="PF10431">
    <property type="entry name" value="ClpB_D2-small"/>
    <property type="match status" value="1"/>
</dbReference>
<dbReference type="InterPro" id="IPR027417">
    <property type="entry name" value="P-loop_NTPase"/>
</dbReference>
<dbReference type="Pfam" id="PF17871">
    <property type="entry name" value="AAA_lid_9"/>
    <property type="match status" value="1"/>
</dbReference>
<reference evidence="10 11" key="1">
    <citation type="journal article" date="2016" name="Nat. Commun.">
        <title>Thousands of microbial genomes shed light on interconnected biogeochemical processes in an aquifer system.</title>
        <authorList>
            <person name="Anantharaman K."/>
            <person name="Brown C.T."/>
            <person name="Hug L.A."/>
            <person name="Sharon I."/>
            <person name="Castelle C.J."/>
            <person name="Probst A.J."/>
            <person name="Thomas B.C."/>
            <person name="Singh A."/>
            <person name="Wilkins M.J."/>
            <person name="Karaoz U."/>
            <person name="Brodie E.L."/>
            <person name="Williams K.H."/>
            <person name="Hubbard S.S."/>
            <person name="Banfield J.F."/>
        </authorList>
    </citation>
    <scope>NUCLEOTIDE SEQUENCE [LARGE SCALE GENOMIC DNA]</scope>
</reference>
<dbReference type="PROSITE" id="PS51903">
    <property type="entry name" value="CLP_R"/>
    <property type="match status" value="1"/>
</dbReference>
<accession>A0A1F7W7N3</accession>
<dbReference type="FunFam" id="3.40.50.300:FF:000025">
    <property type="entry name" value="ATP-dependent Clp protease subunit"/>
    <property type="match status" value="1"/>
</dbReference>
<dbReference type="InterPro" id="IPR003959">
    <property type="entry name" value="ATPase_AAA_core"/>
</dbReference>
<proteinExistence type="predicted"/>
<keyword evidence="4" id="KW-0143">Chaperone</keyword>
<dbReference type="InterPro" id="IPR001270">
    <property type="entry name" value="ClpA/B"/>
</dbReference>
<dbReference type="GO" id="GO:0005524">
    <property type="term" value="F:ATP binding"/>
    <property type="evidence" value="ECO:0007669"/>
    <property type="project" value="UniProtKB-KW"/>
</dbReference>
<dbReference type="GO" id="GO:0006355">
    <property type="term" value="P:regulation of DNA-templated transcription"/>
    <property type="evidence" value="ECO:0007669"/>
    <property type="project" value="InterPro"/>
</dbReference>
<evidence type="ECO:0000256" key="1">
    <source>
        <dbReference type="ARBA" id="ARBA00022737"/>
    </source>
</evidence>
<dbReference type="GO" id="GO:0005737">
    <property type="term" value="C:cytoplasm"/>
    <property type="evidence" value="ECO:0007669"/>
    <property type="project" value="TreeGrafter"/>
</dbReference>
<dbReference type="FunFam" id="3.40.50.300:FF:000010">
    <property type="entry name" value="Chaperone clpB 1, putative"/>
    <property type="match status" value="1"/>
</dbReference>
<evidence type="ECO:0008006" key="12">
    <source>
        <dbReference type="Google" id="ProtNLM"/>
    </source>
</evidence>
<dbReference type="SMART" id="SM01086">
    <property type="entry name" value="ClpB_D2-small"/>
    <property type="match status" value="1"/>
</dbReference>
<dbReference type="PROSITE" id="PS00870">
    <property type="entry name" value="CLPAB_1"/>
    <property type="match status" value="1"/>
</dbReference>
<dbReference type="InterPro" id="IPR019489">
    <property type="entry name" value="Clp_ATPase_C"/>
</dbReference>
<dbReference type="Pfam" id="PF00004">
    <property type="entry name" value="AAA"/>
    <property type="match status" value="1"/>
</dbReference>
<dbReference type="Gene3D" id="4.10.860.10">
    <property type="entry name" value="UVR domain"/>
    <property type="match status" value="1"/>
</dbReference>
<dbReference type="InterPro" id="IPR002078">
    <property type="entry name" value="Sigma_54_int"/>
</dbReference>
<protein>
    <recommendedName>
        <fullName evidence="12">Clp R domain-containing protein</fullName>
    </recommendedName>
</protein>
<dbReference type="InterPro" id="IPR041546">
    <property type="entry name" value="ClpA/ClpB_AAA_lid"/>
</dbReference>
<dbReference type="SMART" id="SM00382">
    <property type="entry name" value="AAA"/>
    <property type="match status" value="2"/>
</dbReference>
<organism evidence="10 11">
    <name type="scientific">Candidatus Uhrbacteria bacterium RIFOXYB2_FULL_57_15</name>
    <dbReference type="NCBI Taxonomy" id="1802422"/>
    <lineage>
        <taxon>Bacteria</taxon>
        <taxon>Candidatus Uhriibacteriota</taxon>
    </lineage>
</organism>
<keyword evidence="1 5" id="KW-0677">Repeat</keyword>
<dbReference type="InterPro" id="IPR050130">
    <property type="entry name" value="ClpA_ClpB"/>
</dbReference>
<dbReference type="InterPro" id="IPR003593">
    <property type="entry name" value="AAA+_ATPase"/>
</dbReference>
<dbReference type="CDD" id="cd00009">
    <property type="entry name" value="AAA"/>
    <property type="match status" value="1"/>
</dbReference>
<keyword evidence="3" id="KW-0067">ATP-binding</keyword>
<evidence type="ECO:0000259" key="9">
    <source>
        <dbReference type="PROSITE" id="PS51903"/>
    </source>
</evidence>
<dbReference type="PRINTS" id="PR00300">
    <property type="entry name" value="CLPPROTEASEA"/>
</dbReference>
<evidence type="ECO:0000256" key="5">
    <source>
        <dbReference type="PROSITE-ProRule" id="PRU01251"/>
    </source>
</evidence>
<dbReference type="Gene3D" id="1.10.8.60">
    <property type="match status" value="2"/>
</dbReference>
<dbReference type="PANTHER" id="PTHR11638:SF18">
    <property type="entry name" value="HEAT SHOCK PROTEIN 104"/>
    <property type="match status" value="1"/>
</dbReference>
<feature type="coiled-coil region" evidence="6">
    <location>
        <begin position="458"/>
        <end position="485"/>
    </location>
</feature>
<evidence type="ECO:0000256" key="4">
    <source>
        <dbReference type="ARBA" id="ARBA00023186"/>
    </source>
</evidence>
<evidence type="ECO:0000256" key="6">
    <source>
        <dbReference type="SAM" id="Coils"/>
    </source>
</evidence>
<dbReference type="GO" id="GO:0034605">
    <property type="term" value="P:cellular response to heat"/>
    <property type="evidence" value="ECO:0007669"/>
    <property type="project" value="TreeGrafter"/>
</dbReference>
<feature type="domain" description="Sigma-54 factor interaction" evidence="8">
    <location>
        <begin position="533"/>
        <end position="734"/>
    </location>
</feature>
<dbReference type="Gene3D" id="1.10.1780.10">
    <property type="entry name" value="Clp, N-terminal domain"/>
    <property type="match status" value="1"/>
</dbReference>
<dbReference type="Pfam" id="PF02861">
    <property type="entry name" value="Clp_N"/>
    <property type="match status" value="1"/>
</dbReference>
<dbReference type="EMBL" id="MGFE01000017">
    <property type="protein sequence ID" value="OGL98646.1"/>
    <property type="molecule type" value="Genomic_DNA"/>
</dbReference>
<gene>
    <name evidence="10" type="ORF">A2304_03000</name>
</gene>
<dbReference type="InterPro" id="IPR018368">
    <property type="entry name" value="ClpA/B_CS1"/>
</dbReference>
<keyword evidence="2" id="KW-0547">Nucleotide-binding</keyword>
<dbReference type="GO" id="GO:0016887">
    <property type="term" value="F:ATP hydrolysis activity"/>
    <property type="evidence" value="ECO:0007669"/>
    <property type="project" value="InterPro"/>
</dbReference>
<dbReference type="SUPFAM" id="SSF81923">
    <property type="entry name" value="Double Clp-N motif"/>
    <property type="match status" value="1"/>
</dbReference>
<dbReference type="CDD" id="cd19499">
    <property type="entry name" value="RecA-like_ClpB_Hsp104-like"/>
    <property type="match status" value="1"/>
</dbReference>
<evidence type="ECO:0000313" key="10">
    <source>
        <dbReference type="EMBL" id="OGL98646.1"/>
    </source>
</evidence>
<dbReference type="AlphaFoldDB" id="A0A1F7W7N3"/>
<feature type="region of interest" description="Disordered" evidence="7">
    <location>
        <begin position="162"/>
        <end position="181"/>
    </location>
</feature>
<dbReference type="PROSITE" id="PS50045">
    <property type="entry name" value="SIGMA54_INTERACT_4"/>
    <property type="match status" value="1"/>
</dbReference>
<evidence type="ECO:0000256" key="3">
    <source>
        <dbReference type="ARBA" id="ARBA00022840"/>
    </source>
</evidence>
<comment type="caution">
    <text evidence="10">The sequence shown here is derived from an EMBL/GenBank/DDBJ whole genome shotgun (WGS) entry which is preliminary data.</text>
</comment>
<dbReference type="SUPFAM" id="SSF52540">
    <property type="entry name" value="P-loop containing nucleoside triphosphate hydrolases"/>
    <property type="match status" value="2"/>
</dbReference>
<feature type="domain" description="Clp R" evidence="9">
    <location>
        <begin position="6"/>
        <end position="149"/>
    </location>
</feature>
<evidence type="ECO:0000313" key="11">
    <source>
        <dbReference type="Proteomes" id="UP000176501"/>
    </source>
</evidence>
<dbReference type="Proteomes" id="UP000176501">
    <property type="component" value="Unassembled WGS sequence"/>
</dbReference>
<evidence type="ECO:0000256" key="7">
    <source>
        <dbReference type="SAM" id="MobiDB-lite"/>
    </source>
</evidence>
<dbReference type="PANTHER" id="PTHR11638">
    <property type="entry name" value="ATP-DEPENDENT CLP PROTEASE"/>
    <property type="match status" value="1"/>
</dbReference>
<dbReference type="InterPro" id="IPR036628">
    <property type="entry name" value="Clp_N_dom_sf"/>
</dbReference>
<dbReference type="Gene3D" id="3.40.50.300">
    <property type="entry name" value="P-loop containing nucleotide triphosphate hydrolases"/>
    <property type="match status" value="2"/>
</dbReference>
<evidence type="ECO:0000259" key="8">
    <source>
        <dbReference type="PROSITE" id="PS50045"/>
    </source>
</evidence>
<keyword evidence="6" id="KW-0175">Coiled coil</keyword>
<dbReference type="InterPro" id="IPR004176">
    <property type="entry name" value="Clp_R_N"/>
</dbReference>
<dbReference type="Pfam" id="PF07724">
    <property type="entry name" value="AAA_2"/>
    <property type="match status" value="1"/>
</dbReference>
<name>A0A1F7W7N3_9BACT</name>